<dbReference type="RefSeq" id="XP_004177357.1">
    <property type="nucleotide sequence ID" value="XM_004177309.1"/>
</dbReference>
<accession>I2GUN6</accession>
<dbReference type="GO" id="GO:0005829">
    <property type="term" value="C:cytosol"/>
    <property type="evidence" value="ECO:0007669"/>
    <property type="project" value="GOC"/>
</dbReference>
<comment type="function">
    <text evidence="2">Essential for vacuolar protein sorting. Required for vacuole biogenesis, stability and to maintain vacuole morphology.</text>
</comment>
<name>I2GUN6_HENB6</name>
<dbReference type="GO" id="GO:0032889">
    <property type="term" value="P:regulation of vacuole fusion, non-autophagic"/>
    <property type="evidence" value="ECO:0007669"/>
    <property type="project" value="EnsemblFungi"/>
</dbReference>
<dbReference type="Gene3D" id="1.10.150.780">
    <property type="entry name" value="Vps16, C-terminal region"/>
    <property type="match status" value="1"/>
</dbReference>
<feature type="domain" description="Vps16 C-terminal" evidence="3">
    <location>
        <begin position="534"/>
        <end position="856"/>
    </location>
</feature>
<evidence type="ECO:0000313" key="6">
    <source>
        <dbReference type="Proteomes" id="UP000002866"/>
    </source>
</evidence>
<dbReference type="FunCoup" id="I2GUN6">
    <property type="interactions" value="1126"/>
</dbReference>
<dbReference type="GO" id="GO:0000329">
    <property type="term" value="C:fungal-type vacuole membrane"/>
    <property type="evidence" value="ECO:0007669"/>
    <property type="project" value="EnsemblFungi"/>
</dbReference>
<dbReference type="Proteomes" id="UP000002866">
    <property type="component" value="Chromosome 1"/>
</dbReference>
<dbReference type="KEGG" id="tbl:TBLA_0A00380"/>
<reference evidence="5 6" key="1">
    <citation type="journal article" date="2011" name="Proc. Natl. Acad. Sci. U.S.A.">
        <title>Evolutionary erosion of yeast sex chromosomes by mating-type switching accidents.</title>
        <authorList>
            <person name="Gordon J.L."/>
            <person name="Armisen D."/>
            <person name="Proux-Wera E."/>
            <person name="Oheigeartaigh S.S."/>
            <person name="Byrne K.P."/>
            <person name="Wolfe K.H."/>
        </authorList>
    </citation>
    <scope>NUCLEOTIDE SEQUENCE [LARGE SCALE GENOMIC DNA]</scope>
    <source>
        <strain evidence="6">ATCC 34711 / CBS 6284 / DSM 70876 / NBRC 10599 / NRRL Y-10934 / UCD 77-7</strain>
    </source>
</reference>
<evidence type="ECO:0000256" key="1">
    <source>
        <dbReference type="ARBA" id="ARBA00009250"/>
    </source>
</evidence>
<dbReference type="GO" id="GO:0033263">
    <property type="term" value="C:CORVET complex"/>
    <property type="evidence" value="ECO:0007669"/>
    <property type="project" value="EnsemblFungi"/>
</dbReference>
<dbReference type="AlphaFoldDB" id="I2GUN6"/>
<protein>
    <recommendedName>
        <fullName evidence="2">Probable vacuolar protein sorting-associated protein 16 homolog</fullName>
    </recommendedName>
</protein>
<dbReference type="InterPro" id="IPR006926">
    <property type="entry name" value="Vps16_N"/>
</dbReference>
<organism evidence="5 6">
    <name type="scientific">Henningerozyma blattae (strain ATCC 34711 / CBS 6284 / DSM 70876 / NBRC 10599 / NRRL Y-10934 / UCD 77-7)</name>
    <name type="common">Yeast</name>
    <name type="synonym">Tetrapisispora blattae</name>
    <dbReference type="NCBI Taxonomy" id="1071380"/>
    <lineage>
        <taxon>Eukaryota</taxon>
        <taxon>Fungi</taxon>
        <taxon>Dikarya</taxon>
        <taxon>Ascomycota</taxon>
        <taxon>Saccharomycotina</taxon>
        <taxon>Saccharomycetes</taxon>
        <taxon>Saccharomycetales</taxon>
        <taxon>Saccharomycetaceae</taxon>
        <taxon>Henningerozyma</taxon>
    </lineage>
</organism>
<dbReference type="PANTHER" id="PTHR12811:SF0">
    <property type="entry name" value="VACUOLAR PROTEIN SORTING-ASSOCIATED PROTEIN 16 HOMOLOG"/>
    <property type="match status" value="1"/>
</dbReference>
<dbReference type="HOGENOM" id="CLU_008909_1_0_1"/>
<keyword evidence="2" id="KW-0813">Transport</keyword>
<dbReference type="InterPro" id="IPR006925">
    <property type="entry name" value="Vps16_C"/>
</dbReference>
<gene>
    <name evidence="5" type="primary">TBLA0A00380</name>
    <name evidence="5" type="ORF">TBLA_0A00380</name>
</gene>
<evidence type="ECO:0000256" key="2">
    <source>
        <dbReference type="PIRNR" id="PIRNR007949"/>
    </source>
</evidence>
<dbReference type="STRING" id="1071380.I2GUN6"/>
<dbReference type="GeneID" id="14493154"/>
<sequence>MSIRNPSFNWEKLNNQFYRLRSINNDFQWPTNTTDFPSYQIYVSTTLVAIYSKLDNHIQILDHHSTPLFNLNTSIFGTVISLQFNHNNENLIIITNDSIHQIKNWTPLEYTSISLPLSLNDSIWDFKKNYFILKESQNIYFYNDIQNSIELIFTNKDQSSLSPNFVLFKKNHWQLNNEKIVLIDNSNDLKTSLKELNLLDKKFTTIKKLKNFPNLNWHNLILSNSTPNNLALFNANLNKLLILDHNYNELSQLNLNKLPNDIIWLNHNTIICSFINDDGGDNDLIKLYSIDNNNSNSINFYLNSNILAWHLEVDGLKIFTSNSIEFLSLVQNYTSNCFKIGSIEHSAILLDSLNILNTNAPKAIENLKIINLNLAILDCINSAKDEFDPFLQKKLLNAASFGKSSLSIKNFDSNLFIKACDIIKLLNQLNNLGIILTYNQFNSIGLENCIKKLIQRNKYYESFLIIKDLNFNSNFLNLNLEKFNHLINLIFKNWSINKIKNSKDLNDDEIFKILNQRLLIIEKNYFKDSNLSSLSMIEIAHAAYLEGRFNLTRNLSLLEKRPEYKIMELLELNDHQLALKESLITQSPQLILSLLLKLSKILSNVQLIKLIMLNISNENIYQYYNKENHEYLFDFYRQIDSFKDLSILIFIDSKKKDQLNVFLSQIKDLYSNSIDKKKYFINDLIKQENLFEYQTNLSSKLNFNFVNLTINETLKKLIELNQNNEINEFIRKFKINEKKFLHLKIQKLIELKNFNQLYQFITSFKKPPINYLIVYNYIKRSGNKLEASKYIKLMGANNGNNNNGKPISYDQMKQMYLDCKNYEELIYLCLKQKDIIGLKDLYKIIPPNQVEIRKLAHDTMALM</sequence>
<dbReference type="PIRSF" id="PIRSF007949">
    <property type="entry name" value="VPS16"/>
    <property type="match status" value="1"/>
</dbReference>
<dbReference type="OMA" id="YVTFWYP"/>
<dbReference type="InParanoid" id="I2GUN6"/>
<keyword evidence="6" id="KW-1185">Reference proteome</keyword>
<evidence type="ECO:0000259" key="4">
    <source>
        <dbReference type="Pfam" id="PF04841"/>
    </source>
</evidence>
<dbReference type="GO" id="GO:0031901">
    <property type="term" value="C:early endosome membrane"/>
    <property type="evidence" value="ECO:0007669"/>
    <property type="project" value="EnsemblFungi"/>
</dbReference>
<dbReference type="PANTHER" id="PTHR12811">
    <property type="entry name" value="VACUOLAR PROTEIN SORTING VPS16"/>
    <property type="match status" value="1"/>
</dbReference>
<keyword evidence="2" id="KW-0653">Protein transport</keyword>
<dbReference type="GO" id="GO:0045324">
    <property type="term" value="P:late endosome to vacuole transport"/>
    <property type="evidence" value="ECO:0007669"/>
    <property type="project" value="EnsemblFungi"/>
</dbReference>
<dbReference type="Pfam" id="PF04840">
    <property type="entry name" value="Vps16_C"/>
    <property type="match status" value="1"/>
</dbReference>
<dbReference type="GO" id="GO:0099022">
    <property type="term" value="P:vesicle tethering"/>
    <property type="evidence" value="ECO:0007669"/>
    <property type="project" value="EnsemblFungi"/>
</dbReference>
<dbReference type="GO" id="GO:0006623">
    <property type="term" value="P:protein targeting to vacuole"/>
    <property type="evidence" value="ECO:0007669"/>
    <property type="project" value="EnsemblFungi"/>
</dbReference>
<dbReference type="Pfam" id="PF04841">
    <property type="entry name" value="Vps16_N"/>
    <property type="match status" value="1"/>
</dbReference>
<dbReference type="GO" id="GO:0042144">
    <property type="term" value="P:vacuole fusion, non-autophagic"/>
    <property type="evidence" value="ECO:0007669"/>
    <property type="project" value="EnsemblFungi"/>
</dbReference>
<feature type="domain" description="Vps16 N-terminal" evidence="4">
    <location>
        <begin position="6"/>
        <end position="414"/>
    </location>
</feature>
<dbReference type="GO" id="GO:0016197">
    <property type="term" value="P:endosomal transport"/>
    <property type="evidence" value="ECO:0007669"/>
    <property type="project" value="TreeGrafter"/>
</dbReference>
<evidence type="ECO:0000259" key="3">
    <source>
        <dbReference type="Pfam" id="PF04840"/>
    </source>
</evidence>
<dbReference type="OrthoDB" id="1792at2759"/>
<dbReference type="GO" id="GO:0006895">
    <property type="term" value="P:Golgi to endosome transport"/>
    <property type="evidence" value="ECO:0007669"/>
    <property type="project" value="EnsemblFungi"/>
</dbReference>
<dbReference type="GO" id="GO:0030897">
    <property type="term" value="C:HOPS complex"/>
    <property type="evidence" value="ECO:0007669"/>
    <property type="project" value="EnsemblFungi"/>
</dbReference>
<dbReference type="GO" id="GO:0035091">
    <property type="term" value="F:phosphatidylinositol binding"/>
    <property type="evidence" value="ECO:0007669"/>
    <property type="project" value="EnsemblFungi"/>
</dbReference>
<dbReference type="InterPro" id="IPR038132">
    <property type="entry name" value="Vps16_C_sf"/>
</dbReference>
<dbReference type="GO" id="GO:0035542">
    <property type="term" value="P:regulation of SNARE complex assembly"/>
    <property type="evidence" value="ECO:0007669"/>
    <property type="project" value="EnsemblFungi"/>
</dbReference>
<evidence type="ECO:0000313" key="5">
    <source>
        <dbReference type="EMBL" id="CCH57838.1"/>
    </source>
</evidence>
<dbReference type="GO" id="GO:0003779">
    <property type="term" value="F:actin binding"/>
    <property type="evidence" value="ECO:0007669"/>
    <property type="project" value="TreeGrafter"/>
</dbReference>
<dbReference type="InterPro" id="IPR016534">
    <property type="entry name" value="VPS16"/>
</dbReference>
<dbReference type="eggNOG" id="KOG2280">
    <property type="taxonomic scope" value="Eukaryota"/>
</dbReference>
<comment type="similarity">
    <text evidence="1 2">Belongs to the VPS16 family.</text>
</comment>
<dbReference type="EMBL" id="HE806316">
    <property type="protein sequence ID" value="CCH57838.1"/>
    <property type="molecule type" value="Genomic_DNA"/>
</dbReference>
<proteinExistence type="inferred from homology"/>